<name>A0A163JE70_ABSGL</name>
<dbReference type="InterPro" id="IPR013083">
    <property type="entry name" value="Znf_RING/FYVE/PHD"/>
</dbReference>
<keyword evidence="13" id="KW-1185">Reference proteome</keyword>
<keyword evidence="3" id="KW-0808">Transferase</keyword>
<dbReference type="PROSITE" id="PS50089">
    <property type="entry name" value="ZF_RING_2"/>
    <property type="match status" value="1"/>
</dbReference>
<dbReference type="Gene3D" id="3.30.40.10">
    <property type="entry name" value="Zinc/RING finger domain, C3HC4 (zinc finger)"/>
    <property type="match status" value="1"/>
</dbReference>
<evidence type="ECO:0000259" key="11">
    <source>
        <dbReference type="PROSITE" id="PS50089"/>
    </source>
</evidence>
<keyword evidence="7" id="KW-0805">Transcription regulation</keyword>
<evidence type="ECO:0000256" key="8">
    <source>
        <dbReference type="ARBA" id="ARBA00023163"/>
    </source>
</evidence>
<reference evidence="12" key="1">
    <citation type="submission" date="2016-04" db="EMBL/GenBank/DDBJ databases">
        <authorList>
            <person name="Evans L.H."/>
            <person name="Alamgir A."/>
            <person name="Owens N."/>
            <person name="Weber N.D."/>
            <person name="Virtaneva K."/>
            <person name="Barbian K."/>
            <person name="Babar A."/>
            <person name="Rosenke K."/>
        </authorList>
    </citation>
    <scope>NUCLEOTIDE SEQUENCE [LARGE SCALE GENOMIC DNA]</scope>
    <source>
        <strain evidence="12">CBS 101.48</strain>
    </source>
</reference>
<evidence type="ECO:0000256" key="3">
    <source>
        <dbReference type="ARBA" id="ARBA00022679"/>
    </source>
</evidence>
<feature type="region of interest" description="Disordered" evidence="10">
    <location>
        <begin position="90"/>
        <end position="113"/>
    </location>
</feature>
<feature type="domain" description="RING-type" evidence="11">
    <location>
        <begin position="26"/>
        <end position="65"/>
    </location>
</feature>
<evidence type="ECO:0000256" key="2">
    <source>
        <dbReference type="ARBA" id="ARBA00012483"/>
    </source>
</evidence>
<sequence length="271" mass="31211">MMKRKRHGPHKDSSNSYTSFANQPRCTICLQGFTNRTFVRDCFHSFCFVCIRQWINVTPDCPLCKGTIQALIYNIVEDLNTYQEYRLADKKPTATKHHPSSSSSSSVIDRRKPARPWLKRRRALYRYLPSVISYPPPQPSLSSLTVIQPDHMPKIIPFLQSELQAILGTAYDPFIETHLQTILLVPYHSNKKATDAMTMYDILDQVADWLNENDQVTRRLLDEMLAFLKSGVNYMTFINAAHYEPMEHPLLDEDDKPTVDSSDDNDNDSPP</sequence>
<dbReference type="PANTHER" id="PTHR46077">
    <property type="entry name" value="E3 UBIQUITIN-PROTEIN LIGASE TOPORS"/>
    <property type="match status" value="1"/>
</dbReference>
<gene>
    <name evidence="12" type="primary">ABSGL_04337.1 scaffold 5390</name>
</gene>
<evidence type="ECO:0000256" key="10">
    <source>
        <dbReference type="SAM" id="MobiDB-lite"/>
    </source>
</evidence>
<dbReference type="PANTHER" id="PTHR46077:SF1">
    <property type="entry name" value="TOP1 BINDING ARGININE_SERINE RICH PROTEIN, E3 UBIQUITIN LIGASE"/>
    <property type="match status" value="1"/>
</dbReference>
<dbReference type="PROSITE" id="PS00518">
    <property type="entry name" value="ZF_RING_1"/>
    <property type="match status" value="1"/>
</dbReference>
<evidence type="ECO:0000256" key="4">
    <source>
        <dbReference type="ARBA" id="ARBA00022723"/>
    </source>
</evidence>
<dbReference type="GO" id="GO:0008270">
    <property type="term" value="F:zinc ion binding"/>
    <property type="evidence" value="ECO:0007669"/>
    <property type="project" value="UniProtKB-KW"/>
</dbReference>
<keyword evidence="4" id="KW-0479">Metal-binding</keyword>
<dbReference type="InterPro" id="IPR001841">
    <property type="entry name" value="Znf_RING"/>
</dbReference>
<keyword evidence="5 9" id="KW-0863">Zinc-finger</keyword>
<dbReference type="OMA" id="WINIASS"/>
<dbReference type="InterPro" id="IPR017907">
    <property type="entry name" value="Znf_RING_CS"/>
</dbReference>
<dbReference type="SMART" id="SM00184">
    <property type="entry name" value="RING"/>
    <property type="match status" value="1"/>
</dbReference>
<organism evidence="12">
    <name type="scientific">Absidia glauca</name>
    <name type="common">Pin mould</name>
    <dbReference type="NCBI Taxonomy" id="4829"/>
    <lineage>
        <taxon>Eukaryota</taxon>
        <taxon>Fungi</taxon>
        <taxon>Fungi incertae sedis</taxon>
        <taxon>Mucoromycota</taxon>
        <taxon>Mucoromycotina</taxon>
        <taxon>Mucoromycetes</taxon>
        <taxon>Mucorales</taxon>
        <taxon>Cunninghamellaceae</taxon>
        <taxon>Absidia</taxon>
    </lineage>
</organism>
<dbReference type="STRING" id="4829.A0A163JE70"/>
<dbReference type="InParanoid" id="A0A163JE70"/>
<evidence type="ECO:0000313" key="13">
    <source>
        <dbReference type="Proteomes" id="UP000078561"/>
    </source>
</evidence>
<protein>
    <recommendedName>
        <fullName evidence="2">RING-type E3 ubiquitin transferase</fullName>
        <ecNumber evidence="2">2.3.2.27</ecNumber>
    </recommendedName>
</protein>
<feature type="region of interest" description="Disordered" evidence="10">
    <location>
        <begin position="249"/>
        <end position="271"/>
    </location>
</feature>
<comment type="catalytic activity">
    <reaction evidence="1">
        <text>S-ubiquitinyl-[E2 ubiquitin-conjugating enzyme]-L-cysteine + [acceptor protein]-L-lysine = [E2 ubiquitin-conjugating enzyme]-L-cysteine + N(6)-ubiquitinyl-[acceptor protein]-L-lysine.</text>
        <dbReference type="EC" id="2.3.2.27"/>
    </reaction>
</comment>
<evidence type="ECO:0000256" key="5">
    <source>
        <dbReference type="ARBA" id="ARBA00022771"/>
    </source>
</evidence>
<accession>A0A163JE70</accession>
<evidence type="ECO:0000313" key="12">
    <source>
        <dbReference type="EMBL" id="SAL98773.1"/>
    </source>
</evidence>
<evidence type="ECO:0000256" key="6">
    <source>
        <dbReference type="ARBA" id="ARBA00022833"/>
    </source>
</evidence>
<keyword evidence="8" id="KW-0804">Transcription</keyword>
<dbReference type="Pfam" id="PF13639">
    <property type="entry name" value="zf-RING_2"/>
    <property type="match status" value="1"/>
</dbReference>
<dbReference type="EMBL" id="LT552351">
    <property type="protein sequence ID" value="SAL98773.1"/>
    <property type="molecule type" value="Genomic_DNA"/>
</dbReference>
<dbReference type="GO" id="GO:0061630">
    <property type="term" value="F:ubiquitin protein ligase activity"/>
    <property type="evidence" value="ECO:0007669"/>
    <property type="project" value="UniProtKB-EC"/>
</dbReference>
<dbReference type="EC" id="2.3.2.27" evidence="2"/>
<evidence type="ECO:0000256" key="7">
    <source>
        <dbReference type="ARBA" id="ARBA00023015"/>
    </source>
</evidence>
<dbReference type="OrthoDB" id="21204at2759"/>
<proteinExistence type="predicted"/>
<keyword evidence="6" id="KW-0862">Zinc</keyword>
<evidence type="ECO:0000256" key="9">
    <source>
        <dbReference type="PROSITE-ProRule" id="PRU00175"/>
    </source>
</evidence>
<feature type="compositionally biased region" description="Acidic residues" evidence="10">
    <location>
        <begin position="261"/>
        <end position="271"/>
    </location>
</feature>
<dbReference type="GO" id="GO:0006513">
    <property type="term" value="P:protein monoubiquitination"/>
    <property type="evidence" value="ECO:0007669"/>
    <property type="project" value="TreeGrafter"/>
</dbReference>
<evidence type="ECO:0000256" key="1">
    <source>
        <dbReference type="ARBA" id="ARBA00000900"/>
    </source>
</evidence>
<dbReference type="AlphaFoldDB" id="A0A163JE70"/>
<dbReference type="GO" id="GO:0000209">
    <property type="term" value="P:protein polyubiquitination"/>
    <property type="evidence" value="ECO:0007669"/>
    <property type="project" value="TreeGrafter"/>
</dbReference>
<dbReference type="SUPFAM" id="SSF57850">
    <property type="entry name" value="RING/U-box"/>
    <property type="match status" value="1"/>
</dbReference>
<dbReference type="Proteomes" id="UP000078561">
    <property type="component" value="Unassembled WGS sequence"/>
</dbReference>